<dbReference type="AlphaFoldDB" id="A9V1T7"/>
<dbReference type="FunFam" id="2.60.120.260:FF:000122">
    <property type="entry name" value="Anaphase-promoting complex subunit 10"/>
    <property type="match status" value="1"/>
</dbReference>
<dbReference type="RefSeq" id="XP_001746604.1">
    <property type="nucleotide sequence ID" value="XM_001746552.1"/>
</dbReference>
<evidence type="ECO:0000313" key="8">
    <source>
        <dbReference type="EMBL" id="EDQ88500.1"/>
    </source>
</evidence>
<dbReference type="SMART" id="SM01337">
    <property type="entry name" value="APC10"/>
    <property type="match status" value="1"/>
</dbReference>
<feature type="region of interest" description="Disordered" evidence="6">
    <location>
        <begin position="1"/>
        <end position="23"/>
    </location>
</feature>
<dbReference type="InterPro" id="IPR008979">
    <property type="entry name" value="Galactose-bd-like_sf"/>
</dbReference>
<dbReference type="GO" id="GO:0070979">
    <property type="term" value="P:protein K11-linked ubiquitination"/>
    <property type="evidence" value="ECO:0000318"/>
    <property type="project" value="GO_Central"/>
</dbReference>
<evidence type="ECO:0000256" key="1">
    <source>
        <dbReference type="ARBA" id="ARBA00006762"/>
    </source>
</evidence>
<dbReference type="GO" id="GO:0051301">
    <property type="term" value="P:cell division"/>
    <property type="evidence" value="ECO:0007669"/>
    <property type="project" value="UniProtKB-KW"/>
</dbReference>
<keyword evidence="4" id="KW-0833">Ubl conjugation pathway</keyword>
<evidence type="ECO:0000256" key="2">
    <source>
        <dbReference type="ARBA" id="ARBA00022618"/>
    </source>
</evidence>
<dbReference type="InterPro" id="IPR016901">
    <property type="entry name" value="APC10/Doc1"/>
</dbReference>
<feature type="compositionally biased region" description="Acidic residues" evidence="6">
    <location>
        <begin position="8"/>
        <end position="22"/>
    </location>
</feature>
<dbReference type="PROSITE" id="PS51284">
    <property type="entry name" value="DOC"/>
    <property type="match status" value="1"/>
</dbReference>
<keyword evidence="9" id="KW-1185">Reference proteome</keyword>
<comment type="similarity">
    <text evidence="1">Belongs to the APC10 family.</text>
</comment>
<dbReference type="InParanoid" id="A9V1T7"/>
<dbReference type="CDD" id="cd08366">
    <property type="entry name" value="APC10"/>
    <property type="match status" value="1"/>
</dbReference>
<accession>A9V1T7</accession>
<dbReference type="PANTHER" id="PTHR12936">
    <property type="entry name" value="ANAPHASE-PROMOTING COMPLEX 10"/>
    <property type="match status" value="1"/>
</dbReference>
<dbReference type="GO" id="GO:0031145">
    <property type="term" value="P:anaphase-promoting complex-dependent catabolic process"/>
    <property type="evidence" value="ECO:0007669"/>
    <property type="project" value="InterPro"/>
</dbReference>
<evidence type="ECO:0000259" key="7">
    <source>
        <dbReference type="PROSITE" id="PS51284"/>
    </source>
</evidence>
<evidence type="ECO:0000256" key="3">
    <source>
        <dbReference type="ARBA" id="ARBA00022776"/>
    </source>
</evidence>
<name>A9V1T7_MONBE</name>
<dbReference type="GeneID" id="5891826"/>
<dbReference type="EMBL" id="CH991554">
    <property type="protein sequence ID" value="EDQ88500.1"/>
    <property type="molecule type" value="Genomic_DNA"/>
</dbReference>
<evidence type="ECO:0000256" key="6">
    <source>
        <dbReference type="SAM" id="MobiDB-lite"/>
    </source>
</evidence>
<keyword evidence="2" id="KW-0132">Cell division</keyword>
<keyword evidence="5" id="KW-0131">Cell cycle</keyword>
<dbReference type="KEGG" id="mbr:MONBRDRAFT_26249"/>
<sequence>MAARAAEDVDAAEEVGELEPEGGADYVPQVRLMHSGIDDVGSAVGKEPFDVHQYQEIGNDGVWSLSSRKLDFGIRLLRDGRDETYWQSDGPQPHTVTISFSSRRKFAYMALNTSYQHDESYTPKVVEIRAGPRIANLTEVVTADVGMNEGWFYIKLEKEDGQPIEDFVIQLAVLVNHQNGKDTHLRGVRIYAPRQRQLTPLSEPTMPFSTNAFARFEFIR</sequence>
<dbReference type="SUPFAM" id="SSF49785">
    <property type="entry name" value="Galactose-binding domain-like"/>
    <property type="match status" value="1"/>
</dbReference>
<reference evidence="8 9" key="1">
    <citation type="journal article" date="2008" name="Nature">
        <title>The genome of the choanoflagellate Monosiga brevicollis and the origin of metazoans.</title>
        <authorList>
            <consortium name="JGI Sequencing"/>
            <person name="King N."/>
            <person name="Westbrook M.J."/>
            <person name="Young S.L."/>
            <person name="Kuo A."/>
            <person name="Abedin M."/>
            <person name="Chapman J."/>
            <person name="Fairclough S."/>
            <person name="Hellsten U."/>
            <person name="Isogai Y."/>
            <person name="Letunic I."/>
            <person name="Marr M."/>
            <person name="Pincus D."/>
            <person name="Putnam N."/>
            <person name="Rokas A."/>
            <person name="Wright K.J."/>
            <person name="Zuzow R."/>
            <person name="Dirks W."/>
            <person name="Good M."/>
            <person name="Goodstein D."/>
            <person name="Lemons D."/>
            <person name="Li W."/>
            <person name="Lyons J.B."/>
            <person name="Morris A."/>
            <person name="Nichols S."/>
            <person name="Richter D.J."/>
            <person name="Salamov A."/>
            <person name="Bork P."/>
            <person name="Lim W.A."/>
            <person name="Manning G."/>
            <person name="Miller W.T."/>
            <person name="McGinnis W."/>
            <person name="Shapiro H."/>
            <person name="Tjian R."/>
            <person name="Grigoriev I.V."/>
            <person name="Rokhsar D."/>
        </authorList>
    </citation>
    <scope>NUCLEOTIDE SEQUENCE [LARGE SCALE GENOMIC DNA]</scope>
    <source>
        <strain evidence="9">MX1 / ATCC 50154</strain>
    </source>
</reference>
<dbReference type="Gene3D" id="2.60.120.260">
    <property type="entry name" value="Galactose-binding domain-like"/>
    <property type="match status" value="1"/>
</dbReference>
<evidence type="ECO:0000256" key="4">
    <source>
        <dbReference type="ARBA" id="ARBA00022786"/>
    </source>
</evidence>
<dbReference type="FunCoup" id="A9V1T7">
    <property type="interactions" value="1229"/>
</dbReference>
<dbReference type="eggNOG" id="KOG3437">
    <property type="taxonomic scope" value="Eukaryota"/>
</dbReference>
<proteinExistence type="inferred from homology"/>
<dbReference type="PANTHER" id="PTHR12936:SF0">
    <property type="entry name" value="ANAPHASE-PROMOTING COMPLEX SUBUNIT 10"/>
    <property type="match status" value="1"/>
</dbReference>
<dbReference type="InterPro" id="IPR004939">
    <property type="entry name" value="APC_su10/DOC_dom"/>
</dbReference>
<keyword evidence="3" id="KW-0498">Mitosis</keyword>
<protein>
    <recommendedName>
        <fullName evidence="7">DOC domain-containing protein</fullName>
    </recommendedName>
</protein>
<feature type="domain" description="DOC" evidence="7">
    <location>
        <begin position="33"/>
        <end position="217"/>
    </location>
</feature>
<organism evidence="8 9">
    <name type="scientific">Monosiga brevicollis</name>
    <name type="common">Choanoflagellate</name>
    <dbReference type="NCBI Taxonomy" id="81824"/>
    <lineage>
        <taxon>Eukaryota</taxon>
        <taxon>Choanoflagellata</taxon>
        <taxon>Craspedida</taxon>
        <taxon>Salpingoecidae</taxon>
        <taxon>Monosiga</taxon>
    </lineage>
</organism>
<dbReference type="GO" id="GO:0005680">
    <property type="term" value="C:anaphase-promoting complex"/>
    <property type="evidence" value="ECO:0000318"/>
    <property type="project" value="GO_Central"/>
</dbReference>
<dbReference type="OMA" id="FITIEFP"/>
<dbReference type="STRING" id="81824.A9V1T7"/>
<gene>
    <name evidence="8" type="ORF">MONBRDRAFT_26249</name>
</gene>
<evidence type="ECO:0000313" key="9">
    <source>
        <dbReference type="Proteomes" id="UP000001357"/>
    </source>
</evidence>
<dbReference type="Proteomes" id="UP000001357">
    <property type="component" value="Unassembled WGS sequence"/>
</dbReference>
<dbReference type="Pfam" id="PF03256">
    <property type="entry name" value="ANAPC10"/>
    <property type="match status" value="1"/>
</dbReference>
<evidence type="ECO:0000256" key="5">
    <source>
        <dbReference type="ARBA" id="ARBA00023306"/>
    </source>
</evidence>